<evidence type="ECO:0000313" key="4">
    <source>
        <dbReference type="Proteomes" id="UP000076998"/>
    </source>
</evidence>
<dbReference type="SUPFAM" id="SSF56219">
    <property type="entry name" value="DNase I-like"/>
    <property type="match status" value="1"/>
</dbReference>
<proteinExistence type="predicted"/>
<organism evidence="3 4">
    <name type="scientific">Microbacterium oleivorans</name>
    <dbReference type="NCBI Taxonomy" id="273677"/>
    <lineage>
        <taxon>Bacteria</taxon>
        <taxon>Bacillati</taxon>
        <taxon>Actinomycetota</taxon>
        <taxon>Actinomycetes</taxon>
        <taxon>Micrococcales</taxon>
        <taxon>Microbacteriaceae</taxon>
        <taxon>Microbacterium</taxon>
    </lineage>
</organism>
<gene>
    <name evidence="3" type="ORF">AYL44_09715</name>
</gene>
<dbReference type="EMBL" id="LSTV01000003">
    <property type="protein sequence ID" value="OAH49844.1"/>
    <property type="molecule type" value="Genomic_DNA"/>
</dbReference>
<comment type="caution">
    <text evidence="3">The sequence shown here is derived from an EMBL/GenBank/DDBJ whole genome shotgun (WGS) entry which is preliminary data.</text>
</comment>
<accession>A0A177K9M0</accession>
<evidence type="ECO:0000259" key="2">
    <source>
        <dbReference type="Pfam" id="PF03372"/>
    </source>
</evidence>
<dbReference type="InterPro" id="IPR036691">
    <property type="entry name" value="Endo/exonu/phosph_ase_sf"/>
</dbReference>
<dbReference type="InterPro" id="IPR005135">
    <property type="entry name" value="Endo/exonuclease/phosphatase"/>
</dbReference>
<feature type="transmembrane region" description="Helical" evidence="1">
    <location>
        <begin position="80"/>
        <end position="99"/>
    </location>
</feature>
<evidence type="ECO:0000256" key="1">
    <source>
        <dbReference type="SAM" id="Phobius"/>
    </source>
</evidence>
<dbReference type="OrthoDB" id="2340043at2"/>
<keyword evidence="1" id="KW-1133">Transmembrane helix</keyword>
<reference evidence="3 4" key="1">
    <citation type="submission" date="2016-02" db="EMBL/GenBank/DDBJ databases">
        <authorList>
            <person name="Wen L."/>
            <person name="He K."/>
            <person name="Yang H."/>
        </authorList>
    </citation>
    <scope>NUCLEOTIDE SEQUENCE [LARGE SCALE GENOMIC DNA]</scope>
    <source>
        <strain evidence="3 4">CD11_3</strain>
    </source>
</reference>
<feature type="domain" description="Endonuclease/exonuclease/phosphatase" evidence="2">
    <location>
        <begin position="121"/>
        <end position="315"/>
    </location>
</feature>
<sequence>MPEKDRPTRRGTFLTACAAALGVIALVYITGLQVGFGARWGLFSGALAFPGIVFAGLLGASLVLSAVAVASGRASRPARIVTGSVSAGLLAAMVVTLAVTPAPIPPESLPARSTDALRLLAWNVQQTAESPVARNRLIETLEPDVVVFSELYEGNLQSGDLPAGYVSYGVRGIAVTVLVTDDLPPFRVSAADDSGATSGFVLTPETDGAAPEIVAVHLVRPGIDGDTTLRDRGLDWIAEQCASPDAIAAGDFNAVAPNMPRGRLGFCRSAAAFAPSWPASIPPLFGAAIDNVLVSERWDAERVATLDVPGIRTDHRPIVADVVPALIEGAAR</sequence>
<evidence type="ECO:0000313" key="3">
    <source>
        <dbReference type="EMBL" id="OAH49844.1"/>
    </source>
</evidence>
<dbReference type="Gene3D" id="3.60.10.10">
    <property type="entry name" value="Endonuclease/exonuclease/phosphatase"/>
    <property type="match status" value="1"/>
</dbReference>
<protein>
    <recommendedName>
        <fullName evidence="2">Endonuclease/exonuclease/phosphatase domain-containing protein</fullName>
    </recommendedName>
</protein>
<feature type="transmembrane region" description="Helical" evidence="1">
    <location>
        <begin position="12"/>
        <end position="36"/>
    </location>
</feature>
<dbReference type="Proteomes" id="UP000076998">
    <property type="component" value="Unassembled WGS sequence"/>
</dbReference>
<name>A0A177K9M0_9MICO</name>
<dbReference type="GO" id="GO:0003824">
    <property type="term" value="F:catalytic activity"/>
    <property type="evidence" value="ECO:0007669"/>
    <property type="project" value="InterPro"/>
</dbReference>
<feature type="transmembrane region" description="Helical" evidence="1">
    <location>
        <begin position="42"/>
        <end position="68"/>
    </location>
</feature>
<keyword evidence="1" id="KW-0812">Transmembrane</keyword>
<dbReference type="Pfam" id="PF03372">
    <property type="entry name" value="Exo_endo_phos"/>
    <property type="match status" value="1"/>
</dbReference>
<keyword evidence="1" id="KW-0472">Membrane</keyword>
<dbReference type="AlphaFoldDB" id="A0A177K9M0"/>
<dbReference type="RefSeq" id="WP_064003090.1">
    <property type="nucleotide sequence ID" value="NZ_LSTV01000003.1"/>
</dbReference>